<dbReference type="InterPro" id="IPR001638">
    <property type="entry name" value="Solute-binding_3/MltF_N"/>
</dbReference>
<dbReference type="GO" id="GO:0030313">
    <property type="term" value="C:cell envelope"/>
    <property type="evidence" value="ECO:0007669"/>
    <property type="project" value="UniProtKB-SubCell"/>
</dbReference>
<dbReference type="SUPFAM" id="SSF53850">
    <property type="entry name" value="Periplasmic binding protein-like II"/>
    <property type="match status" value="1"/>
</dbReference>
<organism evidence="8 9">
    <name type="scientific">Caenispirillum bisanense</name>
    <dbReference type="NCBI Taxonomy" id="414052"/>
    <lineage>
        <taxon>Bacteria</taxon>
        <taxon>Pseudomonadati</taxon>
        <taxon>Pseudomonadota</taxon>
        <taxon>Alphaproteobacteria</taxon>
        <taxon>Rhodospirillales</taxon>
        <taxon>Novispirillaceae</taxon>
        <taxon>Caenispirillum</taxon>
    </lineage>
</organism>
<reference evidence="8 9" key="1">
    <citation type="submission" date="2017-09" db="EMBL/GenBank/DDBJ databases">
        <authorList>
            <person name="Ehlers B."/>
            <person name="Leendertz F.H."/>
        </authorList>
    </citation>
    <scope>NUCLEOTIDE SEQUENCE [LARGE SCALE GENOMIC DNA]</scope>
    <source>
        <strain evidence="8 9">USBA 140</strain>
    </source>
</reference>
<proteinExistence type="inferred from homology"/>
<dbReference type="InterPro" id="IPR018313">
    <property type="entry name" value="SBP_3_CS"/>
</dbReference>
<dbReference type="AlphaFoldDB" id="A0A286GAN0"/>
<dbReference type="Proteomes" id="UP000219621">
    <property type="component" value="Unassembled WGS sequence"/>
</dbReference>
<evidence type="ECO:0000256" key="2">
    <source>
        <dbReference type="ARBA" id="ARBA00010333"/>
    </source>
</evidence>
<dbReference type="PANTHER" id="PTHR35936:SF17">
    <property type="entry name" value="ARGININE-BINDING EXTRACELLULAR PROTEIN ARTP"/>
    <property type="match status" value="1"/>
</dbReference>
<name>A0A286GAN0_9PROT</name>
<gene>
    <name evidence="8" type="ORF">SAMN05421508_102373</name>
</gene>
<dbReference type="PANTHER" id="PTHR35936">
    <property type="entry name" value="MEMBRANE-BOUND LYTIC MUREIN TRANSGLYCOSYLASE F"/>
    <property type="match status" value="1"/>
</dbReference>
<keyword evidence="3 5" id="KW-0732">Signal</keyword>
<dbReference type="CDD" id="cd13702">
    <property type="entry name" value="PBP2_mlr5654_like"/>
    <property type="match status" value="1"/>
</dbReference>
<dbReference type="GO" id="GO:0015276">
    <property type="term" value="F:ligand-gated monoatomic ion channel activity"/>
    <property type="evidence" value="ECO:0007669"/>
    <property type="project" value="InterPro"/>
</dbReference>
<evidence type="ECO:0000256" key="1">
    <source>
        <dbReference type="ARBA" id="ARBA00004196"/>
    </source>
</evidence>
<evidence type="ECO:0000256" key="3">
    <source>
        <dbReference type="ARBA" id="ARBA00022729"/>
    </source>
</evidence>
<dbReference type="PROSITE" id="PS01039">
    <property type="entry name" value="SBP_BACTERIAL_3"/>
    <property type="match status" value="1"/>
</dbReference>
<evidence type="ECO:0000313" key="9">
    <source>
        <dbReference type="Proteomes" id="UP000219621"/>
    </source>
</evidence>
<evidence type="ECO:0000259" key="7">
    <source>
        <dbReference type="SMART" id="SM00079"/>
    </source>
</evidence>
<sequence>MSFKKTLAATAAAVVIAAASASSAWAADKIRIATEGAFPPFNTIDESGKLGGFDVDVANALCAEMKAECEIVAQDWDGIIPGLLAKKYDAIIASMSITDERKKAVDFTDKYYSNKLQYVAPKGKEFDTSAAALKGKTIGAQRATISAQWLEENVPGVDIKLYGTQEEAFLDLASGRLDGVLNDVYVTYDWLQTDDGAKFEFKGQPVYDDDEIGIAIRKGDDELREKMNKALAAIRENGTYAEINKKYFPFDIY</sequence>
<dbReference type="SMART" id="SM00062">
    <property type="entry name" value="PBPb"/>
    <property type="match status" value="1"/>
</dbReference>
<feature type="chain" id="PRO_5012289973" evidence="5">
    <location>
        <begin position="27"/>
        <end position="253"/>
    </location>
</feature>
<dbReference type="RefSeq" id="WP_097278124.1">
    <property type="nucleotide sequence ID" value="NZ_OCNJ01000002.1"/>
</dbReference>
<dbReference type="Pfam" id="PF00497">
    <property type="entry name" value="SBP_bac_3"/>
    <property type="match status" value="1"/>
</dbReference>
<dbReference type="EMBL" id="OCNJ01000002">
    <property type="protein sequence ID" value="SOD92316.1"/>
    <property type="molecule type" value="Genomic_DNA"/>
</dbReference>
<feature type="domain" description="Solute-binding protein family 3/N-terminal" evidence="6">
    <location>
        <begin position="29"/>
        <end position="251"/>
    </location>
</feature>
<evidence type="ECO:0000256" key="5">
    <source>
        <dbReference type="SAM" id="SignalP"/>
    </source>
</evidence>
<feature type="domain" description="Ionotropic glutamate receptor C-terminal" evidence="7">
    <location>
        <begin position="29"/>
        <end position="250"/>
    </location>
</feature>
<dbReference type="Gene3D" id="3.40.190.10">
    <property type="entry name" value="Periplasmic binding protein-like II"/>
    <property type="match status" value="2"/>
</dbReference>
<keyword evidence="9" id="KW-1185">Reference proteome</keyword>
<comment type="subcellular location">
    <subcellularLocation>
        <location evidence="1">Cell envelope</location>
    </subcellularLocation>
</comment>
<evidence type="ECO:0000313" key="8">
    <source>
        <dbReference type="EMBL" id="SOD92316.1"/>
    </source>
</evidence>
<evidence type="ECO:0000256" key="4">
    <source>
        <dbReference type="RuleBase" id="RU003744"/>
    </source>
</evidence>
<protein>
    <submittedName>
        <fullName evidence="8">Amino acid ABC transporter substrate-binding protein, PAAT family</fullName>
    </submittedName>
</protein>
<dbReference type="SMART" id="SM00079">
    <property type="entry name" value="PBPe"/>
    <property type="match status" value="1"/>
</dbReference>
<dbReference type="OrthoDB" id="9807134at2"/>
<feature type="signal peptide" evidence="5">
    <location>
        <begin position="1"/>
        <end position="26"/>
    </location>
</feature>
<comment type="similarity">
    <text evidence="2 4">Belongs to the bacterial solute-binding protein 3 family.</text>
</comment>
<dbReference type="InterPro" id="IPR001320">
    <property type="entry name" value="Iontro_rcpt_C"/>
</dbReference>
<evidence type="ECO:0000259" key="6">
    <source>
        <dbReference type="SMART" id="SM00062"/>
    </source>
</evidence>
<accession>A0A286GAN0</accession>
<dbReference type="GO" id="GO:0016020">
    <property type="term" value="C:membrane"/>
    <property type="evidence" value="ECO:0007669"/>
    <property type="project" value="InterPro"/>
</dbReference>